<feature type="region of interest" description="Disordered" evidence="1">
    <location>
        <begin position="1"/>
        <end position="28"/>
    </location>
</feature>
<reference evidence="2" key="1">
    <citation type="journal article" date="2020" name="Stud. Mycol.">
        <title>101 Dothideomycetes genomes: a test case for predicting lifestyles and emergence of pathogens.</title>
        <authorList>
            <person name="Haridas S."/>
            <person name="Albert R."/>
            <person name="Binder M."/>
            <person name="Bloem J."/>
            <person name="Labutti K."/>
            <person name="Salamov A."/>
            <person name="Andreopoulos B."/>
            <person name="Baker S."/>
            <person name="Barry K."/>
            <person name="Bills G."/>
            <person name="Bluhm B."/>
            <person name="Cannon C."/>
            <person name="Castanera R."/>
            <person name="Culley D."/>
            <person name="Daum C."/>
            <person name="Ezra D."/>
            <person name="Gonzalez J."/>
            <person name="Henrissat B."/>
            <person name="Kuo A."/>
            <person name="Liang C."/>
            <person name="Lipzen A."/>
            <person name="Lutzoni F."/>
            <person name="Magnuson J."/>
            <person name="Mondo S."/>
            <person name="Nolan M."/>
            <person name="Ohm R."/>
            <person name="Pangilinan J."/>
            <person name="Park H.-J."/>
            <person name="Ramirez L."/>
            <person name="Alfaro M."/>
            <person name="Sun H."/>
            <person name="Tritt A."/>
            <person name="Yoshinaga Y."/>
            <person name="Zwiers L.-H."/>
            <person name="Turgeon B."/>
            <person name="Goodwin S."/>
            <person name="Spatafora J."/>
            <person name="Crous P."/>
            <person name="Grigoriev I."/>
        </authorList>
    </citation>
    <scope>NUCLEOTIDE SEQUENCE</scope>
    <source>
        <strain evidence="2">CBS 123094</strain>
    </source>
</reference>
<evidence type="ECO:0000256" key="1">
    <source>
        <dbReference type="SAM" id="MobiDB-lite"/>
    </source>
</evidence>
<feature type="compositionally biased region" description="Polar residues" evidence="1">
    <location>
        <begin position="19"/>
        <end position="28"/>
    </location>
</feature>
<dbReference type="Proteomes" id="UP000799779">
    <property type="component" value="Unassembled WGS sequence"/>
</dbReference>
<organism evidence="2 3">
    <name type="scientific">Amniculicola lignicola CBS 123094</name>
    <dbReference type="NCBI Taxonomy" id="1392246"/>
    <lineage>
        <taxon>Eukaryota</taxon>
        <taxon>Fungi</taxon>
        <taxon>Dikarya</taxon>
        <taxon>Ascomycota</taxon>
        <taxon>Pezizomycotina</taxon>
        <taxon>Dothideomycetes</taxon>
        <taxon>Pleosporomycetidae</taxon>
        <taxon>Pleosporales</taxon>
        <taxon>Amniculicolaceae</taxon>
        <taxon>Amniculicola</taxon>
    </lineage>
</organism>
<dbReference type="EMBL" id="ML977749">
    <property type="protein sequence ID" value="KAF1992942.1"/>
    <property type="molecule type" value="Genomic_DNA"/>
</dbReference>
<name>A0A6A5VT09_9PLEO</name>
<evidence type="ECO:0000313" key="2">
    <source>
        <dbReference type="EMBL" id="KAF1992942.1"/>
    </source>
</evidence>
<keyword evidence="3" id="KW-1185">Reference proteome</keyword>
<protein>
    <submittedName>
        <fullName evidence="2">Uncharacterized protein</fullName>
    </submittedName>
</protein>
<accession>A0A6A5VT09</accession>
<gene>
    <name evidence="2" type="ORF">P154DRAFT_583301</name>
</gene>
<dbReference type="AlphaFoldDB" id="A0A6A5VT09"/>
<proteinExistence type="predicted"/>
<evidence type="ECO:0000313" key="3">
    <source>
        <dbReference type="Proteomes" id="UP000799779"/>
    </source>
</evidence>
<feature type="compositionally biased region" description="Pro residues" evidence="1">
    <location>
        <begin position="1"/>
        <end position="10"/>
    </location>
</feature>
<sequence>MPAEPTPKNPPSSLLHPHTYSTPPSSVLVSKTNSPPIAHFHANQGWKVKRLFAGQALERYVTLSCILASDEEGTVIIDEDMFSGLVKADKMRLVLGESVGDVDVEFAGCLRDDRGVDWGTVGGQVGEGVVVGGLAGLREWVGGWVGVKIDVEFDLELQNLGNGGRPVLGCGRWGP</sequence>